<dbReference type="GO" id="GO:0031047">
    <property type="term" value="P:regulatory ncRNA-mediated gene silencing"/>
    <property type="evidence" value="ECO:0007669"/>
    <property type="project" value="UniProtKB-KW"/>
</dbReference>
<dbReference type="InterPro" id="IPR003100">
    <property type="entry name" value="PAZ_dom"/>
</dbReference>
<dbReference type="PANTHER" id="PTHR22891">
    <property type="entry name" value="EUKARYOTIC TRANSLATION INITIATION FACTOR 2C"/>
    <property type="match status" value="1"/>
</dbReference>
<dbReference type="Proteomes" id="UP001157006">
    <property type="component" value="Chromosome 4"/>
</dbReference>
<protein>
    <recommendedName>
        <fullName evidence="9">Protein argonaute PNH1</fullName>
    </recommendedName>
</protein>
<evidence type="ECO:0000256" key="2">
    <source>
        <dbReference type="ARBA" id="ARBA00022491"/>
    </source>
</evidence>
<gene>
    <name evidence="7" type="ORF">VFH_IV171960</name>
</gene>
<dbReference type="AlphaFoldDB" id="A0AAV1AJM7"/>
<reference evidence="7 8" key="1">
    <citation type="submission" date="2023-01" db="EMBL/GenBank/DDBJ databases">
        <authorList>
            <person name="Kreplak J."/>
        </authorList>
    </citation>
    <scope>NUCLEOTIDE SEQUENCE [LARGE SCALE GENOMIC DNA]</scope>
</reference>
<dbReference type="InterPro" id="IPR036085">
    <property type="entry name" value="PAZ_dom_sf"/>
</dbReference>
<accession>A0AAV1AJM7</accession>
<keyword evidence="2" id="KW-0678">Repressor</keyword>
<feature type="domain" description="Piwi" evidence="6">
    <location>
        <begin position="474"/>
        <end position="626"/>
    </location>
</feature>
<dbReference type="InterPro" id="IPR012337">
    <property type="entry name" value="RNaseH-like_sf"/>
</dbReference>
<dbReference type="SUPFAM" id="SSF53098">
    <property type="entry name" value="Ribonuclease H-like"/>
    <property type="match status" value="1"/>
</dbReference>
<dbReference type="GO" id="GO:0003723">
    <property type="term" value="F:RNA binding"/>
    <property type="evidence" value="ECO:0007669"/>
    <property type="project" value="InterPro"/>
</dbReference>
<keyword evidence="8" id="KW-1185">Reference proteome</keyword>
<dbReference type="InterPro" id="IPR003165">
    <property type="entry name" value="Piwi"/>
</dbReference>
<dbReference type="CDD" id="cd02846">
    <property type="entry name" value="PAZ_argonaute_like"/>
    <property type="match status" value="1"/>
</dbReference>
<dbReference type="Gene3D" id="3.40.50.2300">
    <property type="match status" value="1"/>
</dbReference>
<dbReference type="InterPro" id="IPR032474">
    <property type="entry name" value="Argonaute_N"/>
</dbReference>
<evidence type="ECO:0000256" key="4">
    <source>
        <dbReference type="ARBA" id="ARBA00023274"/>
    </source>
</evidence>
<dbReference type="Gene3D" id="2.170.260.10">
    <property type="entry name" value="paz domain"/>
    <property type="match status" value="1"/>
</dbReference>
<evidence type="ECO:0000259" key="6">
    <source>
        <dbReference type="PROSITE" id="PS50822"/>
    </source>
</evidence>
<dbReference type="PROSITE" id="PS50821">
    <property type="entry name" value="PAZ"/>
    <property type="match status" value="1"/>
</dbReference>
<dbReference type="Pfam" id="PF16486">
    <property type="entry name" value="ArgoN"/>
    <property type="match status" value="1"/>
</dbReference>
<dbReference type="Pfam" id="PF02171">
    <property type="entry name" value="Piwi"/>
    <property type="match status" value="2"/>
</dbReference>
<dbReference type="EMBL" id="OX451739">
    <property type="protein sequence ID" value="CAI8610234.1"/>
    <property type="molecule type" value="Genomic_DNA"/>
</dbReference>
<dbReference type="FunFam" id="3.40.50.2300:FF:000110">
    <property type="entry name" value="Argonaute 10"/>
    <property type="match status" value="1"/>
</dbReference>
<dbReference type="SMART" id="SM00950">
    <property type="entry name" value="Piwi"/>
    <property type="match status" value="1"/>
</dbReference>
<dbReference type="Pfam" id="PF16487">
    <property type="entry name" value="ArgoMid"/>
    <property type="match status" value="1"/>
</dbReference>
<dbReference type="GO" id="GO:1990904">
    <property type="term" value="C:ribonucleoprotein complex"/>
    <property type="evidence" value="ECO:0007669"/>
    <property type="project" value="UniProtKB-KW"/>
</dbReference>
<evidence type="ECO:0000259" key="5">
    <source>
        <dbReference type="PROSITE" id="PS50821"/>
    </source>
</evidence>
<dbReference type="PROSITE" id="PS50822">
    <property type="entry name" value="PIWI"/>
    <property type="match status" value="2"/>
</dbReference>
<proteinExistence type="inferred from homology"/>
<feature type="domain" description="PAZ" evidence="5">
    <location>
        <begin position="205"/>
        <end position="318"/>
    </location>
</feature>
<keyword evidence="3" id="KW-0943">RNA-mediated gene silencing</keyword>
<dbReference type="SMART" id="SM00949">
    <property type="entry name" value="PAZ"/>
    <property type="match status" value="1"/>
</dbReference>
<dbReference type="SUPFAM" id="SSF101690">
    <property type="entry name" value="PAZ domain"/>
    <property type="match status" value="1"/>
</dbReference>
<dbReference type="FunFam" id="2.170.260.10:FF:000001">
    <property type="entry name" value="Protein argonaute-2"/>
    <property type="match status" value="1"/>
</dbReference>
<evidence type="ECO:0008006" key="9">
    <source>
        <dbReference type="Google" id="ProtNLM"/>
    </source>
</evidence>
<evidence type="ECO:0000313" key="8">
    <source>
        <dbReference type="Proteomes" id="UP001157006"/>
    </source>
</evidence>
<evidence type="ECO:0000313" key="7">
    <source>
        <dbReference type="EMBL" id="CAI8610234.1"/>
    </source>
</evidence>
<organism evidence="7 8">
    <name type="scientific">Vicia faba</name>
    <name type="common">Broad bean</name>
    <name type="synonym">Faba vulgaris</name>
    <dbReference type="NCBI Taxonomy" id="3906"/>
    <lineage>
        <taxon>Eukaryota</taxon>
        <taxon>Viridiplantae</taxon>
        <taxon>Streptophyta</taxon>
        <taxon>Embryophyta</taxon>
        <taxon>Tracheophyta</taxon>
        <taxon>Spermatophyta</taxon>
        <taxon>Magnoliopsida</taxon>
        <taxon>eudicotyledons</taxon>
        <taxon>Gunneridae</taxon>
        <taxon>Pentapetalae</taxon>
        <taxon>rosids</taxon>
        <taxon>fabids</taxon>
        <taxon>Fabales</taxon>
        <taxon>Fabaceae</taxon>
        <taxon>Papilionoideae</taxon>
        <taxon>50 kb inversion clade</taxon>
        <taxon>NPAAA clade</taxon>
        <taxon>Hologalegina</taxon>
        <taxon>IRL clade</taxon>
        <taxon>Fabeae</taxon>
        <taxon>Vicia</taxon>
    </lineage>
</organism>
<dbReference type="GO" id="GO:0051607">
    <property type="term" value="P:defense response to virus"/>
    <property type="evidence" value="ECO:0007669"/>
    <property type="project" value="UniProtKB-ARBA"/>
</dbReference>
<sequence>MKEEDKDQETGLESQLASCFSSSCKTLVLPSRPGYGKLGTKCLVKANHFLADISVSDLSQYDVVITPEVNSRKTRKSIIAELVKLHRNTEMEKRLPAYDGSKTLYTSGQLPFTQKTFDILLSEEDERTCSTRERKFEVQIKFAAHVSMHQLHELLSGKKVDTPHEALNVINIVLKEFASHRLLRSQMGLSLNVDMSSTAFIEPLPVIDFVAQVLGKHVHLTPLPDAERIKTKKALRGVKVEITYRGSVRRKYKITGLTSQPTRELIFPLDKQMNMQSVIDYFQEKYEYTIMYPHLPCLQVGSKEKLNYLPMEVCKIVGGQRYSKGLNEKQITSLLKVSCQRPHGREGEILQTIHQNDYNCNPYAKEFGISIDNKLASVEARVFPAPWLKYHDTGRENKILPQIGQWNMNNKKVINGGKVTNWACINFSRNVQEKLANAFCQNLVQACQISGMEFSQEPVIPVYSFSKTRHELELLIAILPDRNGSLYGDLKKICETDLGLISQCCLTKYVFKIGRQYLENIAFKINVKMGGRNIVLMDAMSSKIPLDVCPSIAAVVASQDWPGVSKYAGLVSAQTPSEEHIQDLFKCWNDPQHGTVYGSMIRELLLSFKKEAGKKPHRIIFYRDGICHPTDFDFYLCSHAGIQGTSRAAHYHVIWDDNNFSADEIQSLTNNLCYTYARCTRSVSVVPPVTNIESVRPLPALKEKVKKVMFYC</sequence>
<comment type="similarity">
    <text evidence="1">Belongs to the argonaute family. Ago subfamily.</text>
</comment>
<dbReference type="Gene3D" id="3.30.420.10">
    <property type="entry name" value="Ribonuclease H-like superfamily/Ribonuclease H"/>
    <property type="match status" value="2"/>
</dbReference>
<name>A0AAV1AJM7_VICFA</name>
<dbReference type="InterPro" id="IPR032473">
    <property type="entry name" value="Argonaute_Mid_dom"/>
</dbReference>
<evidence type="ECO:0000256" key="3">
    <source>
        <dbReference type="ARBA" id="ARBA00023158"/>
    </source>
</evidence>
<feature type="domain" description="Piwi" evidence="6">
    <location>
        <begin position="628"/>
        <end position="689"/>
    </location>
</feature>
<keyword evidence="4" id="KW-0687">Ribonucleoprotein</keyword>
<evidence type="ECO:0000256" key="1">
    <source>
        <dbReference type="ARBA" id="ARBA00008201"/>
    </source>
</evidence>
<dbReference type="InterPro" id="IPR032472">
    <property type="entry name" value="ArgoL2"/>
</dbReference>
<dbReference type="Pfam" id="PF02170">
    <property type="entry name" value="PAZ"/>
    <property type="match status" value="1"/>
</dbReference>
<dbReference type="InterPro" id="IPR036397">
    <property type="entry name" value="RNaseH_sf"/>
</dbReference>
<dbReference type="Pfam" id="PF16488">
    <property type="entry name" value="ArgoL2"/>
    <property type="match status" value="1"/>
</dbReference>
<dbReference type="PROSITE" id="PS51257">
    <property type="entry name" value="PROKAR_LIPOPROTEIN"/>
    <property type="match status" value="1"/>
</dbReference>